<dbReference type="OrthoDB" id="39006at10239"/>
<dbReference type="GeneID" id="8676836"/>
<reference evidence="1 2" key="1">
    <citation type="journal article" date="2009" name="Environ. Microbiol.">
        <title>Four newly isolated fuselloviruses from extreme geothermal environments reveal unusual morphologies and a possible interviral recombination mechanism.</title>
        <authorList>
            <person name="Redder P."/>
            <person name="Peng X."/>
            <person name="Brugger K."/>
            <person name="Shah S.A."/>
            <person name="Roesch F."/>
            <person name="Greve B."/>
            <person name="She Q."/>
            <person name="Schleper C."/>
            <person name="Forterre P."/>
            <person name="Garrett R.A."/>
            <person name="Prangishvili D."/>
        </authorList>
    </citation>
    <scope>NUCLEOTIDE SEQUENCE [LARGE SCALE GENOMIC DNA]</scope>
</reference>
<proteinExistence type="predicted"/>
<keyword evidence="2" id="KW-1185">Reference proteome</keyword>
<accession>D1GF38</accession>
<dbReference type="RefSeq" id="YP_003331470.1">
    <property type="nucleotide sequence ID" value="NC_013587.1"/>
</dbReference>
<evidence type="ECO:0000313" key="1">
    <source>
        <dbReference type="EMBL" id="ACZ35739.1"/>
    </source>
</evidence>
<organism evidence="1 2">
    <name type="scientific">Sulfolobus spindle-shaped virus 6</name>
    <dbReference type="NCBI Taxonomy" id="693627"/>
    <lineage>
        <taxon>Viruses</taxon>
        <taxon>Viruses incertae sedis</taxon>
        <taxon>Fuselloviridae</taxon>
        <taxon>Betafusellovirus</taxon>
        <taxon>Betafusellovirus hveragerdiense</taxon>
    </lineage>
</organism>
<evidence type="ECO:0000313" key="2">
    <source>
        <dbReference type="Proteomes" id="UP000009164"/>
    </source>
</evidence>
<sequence>MKTQLLKQIFNSQKAEEEIELKEPLKLSRSQVLELLQMFGKVQRSIITSRGDIWTELLFYDSGVKIVITYEIQDNKIGIHKIKMVRG</sequence>
<name>D1GF38_9VIRU</name>
<dbReference type="Proteomes" id="UP000009164">
    <property type="component" value="Segment"/>
</dbReference>
<dbReference type="KEGG" id="vg:8676836"/>
<protein>
    <submittedName>
        <fullName evidence="1">Uncharacterized protein</fullName>
    </submittedName>
</protein>
<dbReference type="EMBL" id="FJ870915">
    <property type="protein sequence ID" value="ACZ35739.1"/>
    <property type="molecule type" value="Genomic_DNA"/>
</dbReference>